<dbReference type="AlphaFoldDB" id="A0A067JWI8"/>
<proteinExistence type="predicted"/>
<sequence>MKKAFLLICILLATISFSPSLTSARELAAIGKDARIPIPKWWPIKGKPKNLPFGCSRGKKNCELPQKKNVCPTSPTLRTLHKEGL</sequence>
<feature type="signal peptide" evidence="1">
    <location>
        <begin position="1"/>
        <end position="24"/>
    </location>
</feature>
<keyword evidence="3" id="KW-1185">Reference proteome</keyword>
<gene>
    <name evidence="2" type="ORF">JCGZ_25671</name>
</gene>
<organism evidence="2 3">
    <name type="scientific">Jatropha curcas</name>
    <name type="common">Barbados nut</name>
    <dbReference type="NCBI Taxonomy" id="180498"/>
    <lineage>
        <taxon>Eukaryota</taxon>
        <taxon>Viridiplantae</taxon>
        <taxon>Streptophyta</taxon>
        <taxon>Embryophyta</taxon>
        <taxon>Tracheophyta</taxon>
        <taxon>Spermatophyta</taxon>
        <taxon>Magnoliopsida</taxon>
        <taxon>eudicotyledons</taxon>
        <taxon>Gunneridae</taxon>
        <taxon>Pentapetalae</taxon>
        <taxon>rosids</taxon>
        <taxon>fabids</taxon>
        <taxon>Malpighiales</taxon>
        <taxon>Euphorbiaceae</taxon>
        <taxon>Crotonoideae</taxon>
        <taxon>Jatropheae</taxon>
        <taxon>Jatropha</taxon>
    </lineage>
</organism>
<evidence type="ECO:0000313" key="2">
    <source>
        <dbReference type="EMBL" id="KDP24375.1"/>
    </source>
</evidence>
<evidence type="ECO:0000256" key="1">
    <source>
        <dbReference type="SAM" id="SignalP"/>
    </source>
</evidence>
<keyword evidence="1" id="KW-0732">Signal</keyword>
<dbReference type="EMBL" id="KK915127">
    <property type="protein sequence ID" value="KDP24375.1"/>
    <property type="molecule type" value="Genomic_DNA"/>
</dbReference>
<evidence type="ECO:0000313" key="3">
    <source>
        <dbReference type="Proteomes" id="UP000027138"/>
    </source>
</evidence>
<protein>
    <submittedName>
        <fullName evidence="2">Uncharacterized protein</fullName>
    </submittedName>
</protein>
<feature type="chain" id="PRO_5001643209" evidence="1">
    <location>
        <begin position="25"/>
        <end position="85"/>
    </location>
</feature>
<reference evidence="2 3" key="1">
    <citation type="journal article" date="2014" name="PLoS ONE">
        <title>Global Analysis of Gene Expression Profiles in Physic Nut (Jatropha curcas L.) Seedlings Exposed to Salt Stress.</title>
        <authorList>
            <person name="Zhang L."/>
            <person name="Zhang C."/>
            <person name="Wu P."/>
            <person name="Chen Y."/>
            <person name="Li M."/>
            <person name="Jiang H."/>
            <person name="Wu G."/>
        </authorList>
    </citation>
    <scope>NUCLEOTIDE SEQUENCE [LARGE SCALE GENOMIC DNA]</scope>
    <source>
        <strain evidence="3">cv. GZQX0401</strain>
        <tissue evidence="2">Young leaves</tissue>
    </source>
</reference>
<accession>A0A067JWI8</accession>
<dbReference type="Proteomes" id="UP000027138">
    <property type="component" value="Unassembled WGS sequence"/>
</dbReference>
<name>A0A067JWI8_JATCU</name>